<keyword evidence="5" id="KW-0809">Transit peptide</keyword>
<keyword evidence="3 11" id="KW-0812">Transmembrane</keyword>
<comment type="subcellular location">
    <subcellularLocation>
        <location evidence="1">Mitochondrion inner membrane</location>
    </subcellularLocation>
</comment>
<comment type="caution">
    <text evidence="12">The sequence shown here is derived from an EMBL/GenBank/DDBJ whole genome shotgun (WGS) entry which is preliminary data.</text>
</comment>
<evidence type="ECO:0000256" key="6">
    <source>
        <dbReference type="ARBA" id="ARBA00022989"/>
    </source>
</evidence>
<dbReference type="PANTHER" id="PTHR31068">
    <property type="entry name" value="MITOCHONDRIAL DISTRIBUTION AND MORPHOLOGY PROTEIN 31"/>
    <property type="match status" value="1"/>
</dbReference>
<proteinExistence type="inferred from homology"/>
<dbReference type="PANTHER" id="PTHR31068:SF0">
    <property type="entry name" value="MITOCHONDRIAL DISTRIBUTION AND MORPHOLOGY PROTEIN 31"/>
    <property type="match status" value="1"/>
</dbReference>
<keyword evidence="8 11" id="KW-0472">Membrane</keyword>
<dbReference type="GO" id="GO:0000001">
    <property type="term" value="P:mitochondrion inheritance"/>
    <property type="evidence" value="ECO:0007669"/>
    <property type="project" value="InterPro"/>
</dbReference>
<evidence type="ECO:0000256" key="4">
    <source>
        <dbReference type="ARBA" id="ARBA00022792"/>
    </source>
</evidence>
<evidence type="ECO:0000313" key="13">
    <source>
        <dbReference type="Proteomes" id="UP001175353"/>
    </source>
</evidence>
<name>A0AAN6GWH6_9PEZI</name>
<accession>A0AAN6GWH6</accession>
<keyword evidence="7" id="KW-0496">Mitochondrion</keyword>
<dbReference type="AlphaFoldDB" id="A0AAN6GWH6"/>
<protein>
    <submittedName>
        <fullName evidence="12">Mitochondrial distribution and morphology protein 31, mitochondrial</fullName>
    </submittedName>
</protein>
<evidence type="ECO:0000256" key="10">
    <source>
        <dbReference type="SAM" id="MobiDB-lite"/>
    </source>
</evidence>
<comment type="function">
    <text evidence="9">Involved in the organization of the mitochondrial membranes and the global structure of the mitochondria. Also required for mitochondrial distribution and mobility as well as for the maintenance of mitochondrial DNA nucleoids structures.</text>
</comment>
<keyword evidence="6 11" id="KW-1133">Transmembrane helix</keyword>
<dbReference type="EMBL" id="JAUJLE010001497">
    <property type="protein sequence ID" value="KAK0948986.1"/>
    <property type="molecule type" value="Genomic_DNA"/>
</dbReference>
<evidence type="ECO:0000256" key="2">
    <source>
        <dbReference type="ARBA" id="ARBA00005687"/>
    </source>
</evidence>
<comment type="similarity">
    <text evidence="2">Belongs to the MDM31/MDM32 family.</text>
</comment>
<feature type="transmembrane region" description="Helical" evidence="11">
    <location>
        <begin position="209"/>
        <end position="233"/>
    </location>
</feature>
<dbReference type="GO" id="GO:0005743">
    <property type="term" value="C:mitochondrial inner membrane"/>
    <property type="evidence" value="ECO:0007669"/>
    <property type="project" value="UniProtKB-SubCell"/>
</dbReference>
<feature type="compositionally biased region" description="Basic and acidic residues" evidence="10">
    <location>
        <begin position="123"/>
        <end position="136"/>
    </location>
</feature>
<evidence type="ECO:0000256" key="9">
    <source>
        <dbReference type="ARBA" id="ARBA00025191"/>
    </source>
</evidence>
<dbReference type="GO" id="GO:0007005">
    <property type="term" value="P:mitochondrion organization"/>
    <property type="evidence" value="ECO:0007669"/>
    <property type="project" value="InterPro"/>
</dbReference>
<keyword evidence="13" id="KW-1185">Reference proteome</keyword>
<evidence type="ECO:0000256" key="5">
    <source>
        <dbReference type="ARBA" id="ARBA00022946"/>
    </source>
</evidence>
<feature type="region of interest" description="Disordered" evidence="10">
    <location>
        <begin position="123"/>
        <end position="152"/>
    </location>
</feature>
<feature type="non-terminal residue" evidence="12">
    <location>
        <position position="404"/>
    </location>
</feature>
<evidence type="ECO:0000256" key="7">
    <source>
        <dbReference type="ARBA" id="ARBA00023128"/>
    </source>
</evidence>
<sequence>MNRNGWEIGGRVLHPLIRAQLATTRPIQPTATILPNPSAISLRLLPASPTVRPFAGGAHLRDHVPVHTSVRWARPTTQIATRPQPRLPPFLPQPRARSTIERAVACRSTWAIQHRFKSDARRLRADKAEEAARKGTDSTTAGAKSTSDSTASSGRMILDRLPSIHRPTKEELLGAATGFWHRLQIRFKWFSIRSVRPFNSDEIGAFVSWIFWGHVLWIVIGTTTFVSLAIWAINTVFAQETLAGWVGNYLTKSSGVRIVFENAIVPTWRDGVITFNNVFVSRRPGRTDKRERSVSKGSSTTAATAAAAAAQAALVEKSTEVGAAAIDDGNYIQFDVTIDKVNVTLSFTKWFNGRGLLHDVEIRGVRGVLDRTHVFPTGEKREPKSYRHTHNLGDFEIDNFKMED</sequence>
<dbReference type="Pfam" id="PF08118">
    <property type="entry name" value="MDM31_MDM32"/>
    <property type="match status" value="1"/>
</dbReference>
<evidence type="ECO:0000313" key="12">
    <source>
        <dbReference type="EMBL" id="KAK0948986.1"/>
    </source>
</evidence>
<feature type="compositionally biased region" description="Polar residues" evidence="10">
    <location>
        <begin position="137"/>
        <end position="152"/>
    </location>
</feature>
<evidence type="ECO:0000256" key="1">
    <source>
        <dbReference type="ARBA" id="ARBA00004273"/>
    </source>
</evidence>
<dbReference type="InterPro" id="IPR012571">
    <property type="entry name" value="Mdm31/Mdm32"/>
</dbReference>
<evidence type="ECO:0000256" key="3">
    <source>
        <dbReference type="ARBA" id="ARBA00022692"/>
    </source>
</evidence>
<evidence type="ECO:0000256" key="8">
    <source>
        <dbReference type="ARBA" id="ARBA00023136"/>
    </source>
</evidence>
<evidence type="ECO:0000256" key="11">
    <source>
        <dbReference type="SAM" id="Phobius"/>
    </source>
</evidence>
<organism evidence="12 13">
    <name type="scientific">Friedmanniomyces endolithicus</name>
    <dbReference type="NCBI Taxonomy" id="329885"/>
    <lineage>
        <taxon>Eukaryota</taxon>
        <taxon>Fungi</taxon>
        <taxon>Dikarya</taxon>
        <taxon>Ascomycota</taxon>
        <taxon>Pezizomycotina</taxon>
        <taxon>Dothideomycetes</taxon>
        <taxon>Dothideomycetidae</taxon>
        <taxon>Mycosphaerellales</taxon>
        <taxon>Teratosphaeriaceae</taxon>
        <taxon>Friedmanniomyces</taxon>
    </lineage>
</organism>
<dbReference type="Proteomes" id="UP001175353">
    <property type="component" value="Unassembled WGS sequence"/>
</dbReference>
<reference evidence="12" key="1">
    <citation type="submission" date="2023-06" db="EMBL/GenBank/DDBJ databases">
        <title>Black Yeasts Isolated from many extreme environments.</title>
        <authorList>
            <person name="Coleine C."/>
            <person name="Stajich J.E."/>
            <person name="Selbmann L."/>
        </authorList>
    </citation>
    <scope>NUCLEOTIDE SEQUENCE</scope>
    <source>
        <strain evidence="12">CCFEE 5200</strain>
    </source>
</reference>
<gene>
    <name evidence="12" type="primary">MDM31_3</name>
    <name evidence="12" type="ORF">LTR91_026817</name>
</gene>
<keyword evidence="4" id="KW-0999">Mitochondrion inner membrane</keyword>